<feature type="region of interest" description="Disordered" evidence="1">
    <location>
        <begin position="127"/>
        <end position="165"/>
    </location>
</feature>
<organism evidence="2 3">
    <name type="scientific">Mortierella hygrophila</name>
    <dbReference type="NCBI Taxonomy" id="979708"/>
    <lineage>
        <taxon>Eukaryota</taxon>
        <taxon>Fungi</taxon>
        <taxon>Fungi incertae sedis</taxon>
        <taxon>Mucoromycota</taxon>
        <taxon>Mortierellomycotina</taxon>
        <taxon>Mortierellomycetes</taxon>
        <taxon>Mortierellales</taxon>
        <taxon>Mortierellaceae</taxon>
        <taxon>Mortierella</taxon>
    </lineage>
</organism>
<evidence type="ECO:0000313" key="3">
    <source>
        <dbReference type="Proteomes" id="UP000723463"/>
    </source>
</evidence>
<dbReference type="AlphaFoldDB" id="A0A9P6FDN5"/>
<proteinExistence type="predicted"/>
<protein>
    <submittedName>
        <fullName evidence="2">Uncharacterized protein</fullName>
    </submittedName>
</protein>
<dbReference type="Proteomes" id="UP000723463">
    <property type="component" value="Unassembled WGS sequence"/>
</dbReference>
<keyword evidence="3" id="KW-1185">Reference proteome</keyword>
<feature type="compositionally biased region" description="Polar residues" evidence="1">
    <location>
        <begin position="127"/>
        <end position="136"/>
    </location>
</feature>
<feature type="compositionally biased region" description="Polar residues" evidence="1">
    <location>
        <begin position="148"/>
        <end position="163"/>
    </location>
</feature>
<name>A0A9P6FDN5_9FUNG</name>
<accession>A0A9P6FDN5</accession>
<dbReference type="EMBL" id="JAAAXW010000034">
    <property type="protein sequence ID" value="KAF9548023.1"/>
    <property type="molecule type" value="Genomic_DNA"/>
</dbReference>
<sequence>MSYTPTPTHLHPPAEPTKIDIPITVGTDQRYQFFYKHPPQKWLPEFYLEYGEANLDPFFEILKDPAGKRHKALLESEQTALLEKKIFHVDVDGDVYRQATEDGVRRRKRFDNEDELGDETTLYNKSPLLTWNSEGSRTPPPRAPKSPTFHSQHLESSPGSPTVRQVPLTNVFDASTEEVVVEEKSAALASLNQTSIWTVGDVDLLSKFTDFKRQPQSRFSLALDGIADFSDQVSRNLNEREGFGDLTWPFIRGALTLVGIRSRCFEIPVAGTKERKNYGRDLSAETEEQASMADGVGLFEDHQIYIAEASLIHEPKQDKEFKDKFKVVRCMRDSWNCQIRSIARESVPPQDFSVFGSTSFEDETKFYAMDFIGTYRLREVGRMLVPLRKSHFATRMETCVKTCLKFALDLEEETIRRTHLVPTDQDLRAACDMIEQTRTTPTKEVKRRRVSGVFH</sequence>
<evidence type="ECO:0000313" key="2">
    <source>
        <dbReference type="EMBL" id="KAF9548023.1"/>
    </source>
</evidence>
<comment type="caution">
    <text evidence="2">The sequence shown here is derived from an EMBL/GenBank/DDBJ whole genome shotgun (WGS) entry which is preliminary data.</text>
</comment>
<gene>
    <name evidence="2" type="ORF">EC957_007306</name>
</gene>
<reference evidence="2" key="1">
    <citation type="journal article" date="2020" name="Fungal Divers.">
        <title>Resolving the Mortierellaceae phylogeny through synthesis of multi-gene phylogenetics and phylogenomics.</title>
        <authorList>
            <person name="Vandepol N."/>
            <person name="Liber J."/>
            <person name="Desiro A."/>
            <person name="Na H."/>
            <person name="Kennedy M."/>
            <person name="Barry K."/>
            <person name="Grigoriev I.V."/>
            <person name="Miller A.N."/>
            <person name="O'Donnell K."/>
            <person name="Stajich J.E."/>
            <person name="Bonito G."/>
        </authorList>
    </citation>
    <scope>NUCLEOTIDE SEQUENCE</scope>
    <source>
        <strain evidence="2">NRRL 2591</strain>
    </source>
</reference>
<evidence type="ECO:0000256" key="1">
    <source>
        <dbReference type="SAM" id="MobiDB-lite"/>
    </source>
</evidence>